<dbReference type="EMBL" id="CAJNDS010002401">
    <property type="protein sequence ID" value="CAE7460891.1"/>
    <property type="molecule type" value="Genomic_DNA"/>
</dbReference>
<evidence type="ECO:0000256" key="1">
    <source>
        <dbReference type="SAM" id="Phobius"/>
    </source>
</evidence>
<feature type="transmembrane region" description="Helical" evidence="1">
    <location>
        <begin position="263"/>
        <end position="284"/>
    </location>
</feature>
<name>A0A812S506_9DINO</name>
<keyword evidence="1" id="KW-0472">Membrane</keyword>
<feature type="transmembrane region" description="Helical" evidence="1">
    <location>
        <begin position="296"/>
        <end position="317"/>
    </location>
</feature>
<dbReference type="Proteomes" id="UP000604046">
    <property type="component" value="Unassembled WGS sequence"/>
</dbReference>
<protein>
    <submittedName>
        <fullName evidence="2">Uncharacterized protein</fullName>
    </submittedName>
</protein>
<comment type="caution">
    <text evidence="2">The sequence shown here is derived from an EMBL/GenBank/DDBJ whole genome shotgun (WGS) entry which is preliminary data.</text>
</comment>
<keyword evidence="1" id="KW-1133">Transmembrane helix</keyword>
<dbReference type="AlphaFoldDB" id="A0A812S506"/>
<accession>A0A812S506</accession>
<organism evidence="2 3">
    <name type="scientific">Symbiodinium natans</name>
    <dbReference type="NCBI Taxonomy" id="878477"/>
    <lineage>
        <taxon>Eukaryota</taxon>
        <taxon>Sar</taxon>
        <taxon>Alveolata</taxon>
        <taxon>Dinophyceae</taxon>
        <taxon>Suessiales</taxon>
        <taxon>Symbiodiniaceae</taxon>
        <taxon>Symbiodinium</taxon>
    </lineage>
</organism>
<dbReference type="OrthoDB" id="435651at2759"/>
<reference evidence="2" key="1">
    <citation type="submission" date="2021-02" db="EMBL/GenBank/DDBJ databases">
        <authorList>
            <person name="Dougan E. K."/>
            <person name="Rhodes N."/>
            <person name="Thang M."/>
            <person name="Chan C."/>
        </authorList>
    </citation>
    <scope>NUCLEOTIDE SEQUENCE</scope>
</reference>
<keyword evidence="3" id="KW-1185">Reference proteome</keyword>
<keyword evidence="1" id="KW-0812">Transmembrane</keyword>
<evidence type="ECO:0000313" key="2">
    <source>
        <dbReference type="EMBL" id="CAE7460891.1"/>
    </source>
</evidence>
<sequence length="649" mass="71830">MADAWDWEESIRELEVKLRKEFHARMDRLESEIRTLKDSAVLIPSPPMEPGCQPDSVAPEGGLPKLEVQPRKAWAEEDATLEPIAFTESTWNLILVLGFTGAGWLDAFIGCAVSCASPLLQLAFCLSLLTKGFLGAPLQDQVEIAKKWRADTAHDYRHLDLADTSLVSRVCNGDESLIMSMQHADLISGVDAYLGLETFMFSPDGLSPGVVLCMLCILWWCLYLCREFRAIVASLEGLWQVPLQVATDFEDGSLRSLSRVRFWLFYAARLSKAVISGLLLAAGIQWLTNTTSIKDLLLHAVALKSLLELDTILYAAFMPKKIQVKIKKLKPLQFRSSAWRSQIESLFFVLCFLALMLWTWFQLIDPLMDTMQVVKREYCGGNQDFVVAINEHHGIAVARPTAPYVAESMSGHLEIAVYEYAFASQNSQHILFHGTTSDFENTRLETIETAATALIECVDLDSWFLRGEGVPVASLYGPYWWSTAVGLGLATNSTCADMAAHCDSSESQLLRMVCGVTCGCGEPQANVMYKVQAQGCLKKCRDQVPHRIDAGPCEDVANHSATWQSFWDLYPSAIRSYYGAAQTQSFELEATATTMKAGGCASLVELPMDRVSESRFCDGDPRLFAPLSQLCPRTCCVGDGPFCPSSCSL</sequence>
<feature type="transmembrane region" description="Helical" evidence="1">
    <location>
        <begin position="338"/>
        <end position="361"/>
    </location>
</feature>
<feature type="transmembrane region" description="Helical" evidence="1">
    <location>
        <begin position="206"/>
        <end position="225"/>
    </location>
</feature>
<proteinExistence type="predicted"/>
<evidence type="ECO:0000313" key="3">
    <source>
        <dbReference type="Proteomes" id="UP000604046"/>
    </source>
</evidence>
<gene>
    <name evidence="2" type="ORF">SNAT2548_LOCUS25603</name>
</gene>